<feature type="transmembrane region" description="Helical" evidence="5">
    <location>
        <begin position="275"/>
        <end position="304"/>
    </location>
</feature>
<evidence type="ECO:0000256" key="5">
    <source>
        <dbReference type="SAM" id="Phobius"/>
    </source>
</evidence>
<dbReference type="PANTHER" id="PTHR23508:SF10">
    <property type="entry name" value="CARBOXYLIC ACID TRANSPORTER PROTEIN HOMOLOG"/>
    <property type="match status" value="1"/>
</dbReference>
<dbReference type="AlphaFoldDB" id="A0A2V1JVK6"/>
<feature type="transmembrane region" description="Helical" evidence="5">
    <location>
        <begin position="20"/>
        <end position="41"/>
    </location>
</feature>
<keyword evidence="3 5" id="KW-1133">Transmembrane helix</keyword>
<dbReference type="GO" id="GO:0046943">
    <property type="term" value="F:carboxylic acid transmembrane transporter activity"/>
    <property type="evidence" value="ECO:0007669"/>
    <property type="project" value="TreeGrafter"/>
</dbReference>
<organism evidence="7 8">
    <name type="scientific">Corticimicrobacter populi</name>
    <dbReference type="NCBI Taxonomy" id="2175229"/>
    <lineage>
        <taxon>Bacteria</taxon>
        <taxon>Pseudomonadati</taxon>
        <taxon>Pseudomonadota</taxon>
        <taxon>Betaproteobacteria</taxon>
        <taxon>Burkholderiales</taxon>
        <taxon>Alcaligenaceae</taxon>
        <taxon>Corticimicrobacter</taxon>
    </lineage>
</organism>
<dbReference type="Proteomes" id="UP000245212">
    <property type="component" value="Unassembled WGS sequence"/>
</dbReference>
<evidence type="ECO:0000313" key="7">
    <source>
        <dbReference type="EMBL" id="PWF22228.1"/>
    </source>
</evidence>
<reference evidence="8" key="1">
    <citation type="submission" date="2018-05" db="EMBL/GenBank/DDBJ databases">
        <authorList>
            <person name="Li Y."/>
        </authorList>
    </citation>
    <scope>NUCLEOTIDE SEQUENCE [LARGE SCALE GENOMIC DNA]</scope>
    <source>
        <strain evidence="8">3d-2-2</strain>
    </source>
</reference>
<dbReference type="InterPro" id="IPR020846">
    <property type="entry name" value="MFS_dom"/>
</dbReference>
<dbReference type="PROSITE" id="PS50850">
    <property type="entry name" value="MFS"/>
    <property type="match status" value="1"/>
</dbReference>
<evidence type="ECO:0000259" key="6">
    <source>
        <dbReference type="PROSITE" id="PS50850"/>
    </source>
</evidence>
<feature type="transmembrane region" description="Helical" evidence="5">
    <location>
        <begin position="171"/>
        <end position="190"/>
    </location>
</feature>
<evidence type="ECO:0000256" key="1">
    <source>
        <dbReference type="ARBA" id="ARBA00004141"/>
    </source>
</evidence>
<dbReference type="Pfam" id="PF07690">
    <property type="entry name" value="MFS_1"/>
    <property type="match status" value="1"/>
</dbReference>
<feature type="domain" description="Major facilitator superfamily (MFS) profile" evidence="6">
    <location>
        <begin position="19"/>
        <end position="429"/>
    </location>
</feature>
<feature type="transmembrane region" description="Helical" evidence="5">
    <location>
        <begin position="85"/>
        <end position="103"/>
    </location>
</feature>
<evidence type="ECO:0000256" key="3">
    <source>
        <dbReference type="ARBA" id="ARBA00022989"/>
    </source>
</evidence>
<feature type="transmembrane region" description="Helical" evidence="5">
    <location>
        <begin position="316"/>
        <end position="335"/>
    </location>
</feature>
<evidence type="ECO:0000313" key="8">
    <source>
        <dbReference type="Proteomes" id="UP000245212"/>
    </source>
</evidence>
<feature type="transmembrane region" description="Helical" evidence="5">
    <location>
        <begin position="109"/>
        <end position="130"/>
    </location>
</feature>
<sequence>MDIRQTVQQGAMSPFQVMAVSICVMISMIDGFDVLSVAFVGPTISHEWGLAPAQLGVLFSSGLAGMVVGSLVISPLADVFGRRRIILVCLAILASGMLASAWARGLEELAWLRVYTGLGMGGILAAINTVVAEFSSLWRRSLAISCMAVGYPIGAVLGGLMSVYLIEHIGWRSVFVSGGAASLLMLPLVWRCMPESLDFLLTRRPRNALVRLNDVLERMGLPAQDVLPPAPARQRPARLWDVFGPSLWRPTLLICGSYFALMVSFYFLLNWTPKILVSLGLPVGAGISGAVIMNLGGVAGGLWLGWQANRRGLGRLTAASLLAGFVCVAGFGWIAGPLPLLLALAALIGFFTNGSIVGLYALAPVVFPPEVRTTGTGLALGIGRLGATAGPYLAGLMIAAEWTRPAYYMALGAPLLLAAAGAWMLRGQR</sequence>
<dbReference type="SUPFAM" id="SSF103473">
    <property type="entry name" value="MFS general substrate transporter"/>
    <property type="match status" value="1"/>
</dbReference>
<dbReference type="Gene3D" id="1.20.1250.20">
    <property type="entry name" value="MFS general substrate transporter like domains"/>
    <property type="match status" value="1"/>
</dbReference>
<evidence type="ECO:0000256" key="4">
    <source>
        <dbReference type="ARBA" id="ARBA00023136"/>
    </source>
</evidence>
<feature type="transmembrane region" description="Helical" evidence="5">
    <location>
        <begin position="247"/>
        <end position="269"/>
    </location>
</feature>
<keyword evidence="8" id="KW-1185">Reference proteome</keyword>
<feature type="transmembrane region" description="Helical" evidence="5">
    <location>
        <begin position="53"/>
        <end position="73"/>
    </location>
</feature>
<gene>
    <name evidence="7" type="ORF">DD235_12695</name>
</gene>
<dbReference type="PANTHER" id="PTHR23508">
    <property type="entry name" value="CARBOXYLIC ACID TRANSPORTER PROTEIN HOMOLOG"/>
    <property type="match status" value="1"/>
</dbReference>
<dbReference type="EMBL" id="QETA01000005">
    <property type="protein sequence ID" value="PWF22228.1"/>
    <property type="molecule type" value="Genomic_DNA"/>
</dbReference>
<keyword evidence="4 5" id="KW-0472">Membrane</keyword>
<proteinExistence type="predicted"/>
<dbReference type="CDD" id="cd17365">
    <property type="entry name" value="MFS_PcaK_like"/>
    <property type="match status" value="1"/>
</dbReference>
<keyword evidence="2 5" id="KW-0812">Transmembrane</keyword>
<dbReference type="InterPro" id="IPR036259">
    <property type="entry name" value="MFS_trans_sf"/>
</dbReference>
<accession>A0A2V1JVK6</accession>
<comment type="caution">
    <text evidence="7">The sequence shown here is derived from an EMBL/GenBank/DDBJ whole genome shotgun (WGS) entry which is preliminary data.</text>
</comment>
<dbReference type="GO" id="GO:0005886">
    <property type="term" value="C:plasma membrane"/>
    <property type="evidence" value="ECO:0007669"/>
    <property type="project" value="TreeGrafter"/>
</dbReference>
<feature type="transmembrane region" description="Helical" evidence="5">
    <location>
        <begin position="406"/>
        <end position="425"/>
    </location>
</feature>
<evidence type="ECO:0000256" key="2">
    <source>
        <dbReference type="ARBA" id="ARBA00022692"/>
    </source>
</evidence>
<feature type="transmembrane region" description="Helical" evidence="5">
    <location>
        <begin position="378"/>
        <end position="400"/>
    </location>
</feature>
<feature type="transmembrane region" description="Helical" evidence="5">
    <location>
        <begin position="341"/>
        <end position="366"/>
    </location>
</feature>
<comment type="subcellular location">
    <subcellularLocation>
        <location evidence="1">Membrane</location>
        <topology evidence="1">Multi-pass membrane protein</topology>
    </subcellularLocation>
</comment>
<protein>
    <submittedName>
        <fullName evidence="7">4-hydroxybenzoate transporter</fullName>
    </submittedName>
</protein>
<name>A0A2V1JVK6_9BURK</name>
<feature type="transmembrane region" description="Helical" evidence="5">
    <location>
        <begin position="142"/>
        <end position="165"/>
    </location>
</feature>
<dbReference type="InterPro" id="IPR011701">
    <property type="entry name" value="MFS"/>
</dbReference>